<keyword evidence="3" id="KW-0472">Membrane</keyword>
<dbReference type="HOGENOM" id="CLU_812347_0_0_1"/>
<dbReference type="InParanoid" id="M1DXJ8"/>
<dbReference type="Pfam" id="PF00098">
    <property type="entry name" value="zf-CCHC"/>
    <property type="match status" value="1"/>
</dbReference>
<evidence type="ECO:0000256" key="1">
    <source>
        <dbReference type="PROSITE-ProRule" id="PRU00047"/>
    </source>
</evidence>
<sequence>MGVKCTTSNEREAMKCFRKTSLSLLFLSCVGMIYFLIRRYALKIMPPRRANTRNTNARNANTVLLVPHQGVTNAEFQNTIQPFAQSMNNQNNQQAEGDKHRQIAKFRQDQNNSGASSKSQRSVSGNRTYPTCPNCGKNQPGECLAGKEGCFRCGQSGHRVKNCPSARKGQEGKNTRAQSTAQTVPKGHPTQQGNSSGTGGGQRQNRLYALQAPQDQEDSLDVITGGDNVTPRIRNRPKYIIREVAGATYGHHPRAVGQTTARAGGPWFTTASPSQTSSENWLSPDSRTDPQSVDQTTVRGLCPLIETSLTQPLKKTTVDKHGPSFDPRSIGLTVDEGQQPVS</sequence>
<protein>
    <submittedName>
        <fullName evidence="5">Gag-pol polyprotein</fullName>
    </submittedName>
</protein>
<evidence type="ECO:0000313" key="5">
    <source>
        <dbReference type="EnsemblPlants" id="PGSC0003DMT400096025"/>
    </source>
</evidence>
<dbReference type="GO" id="GO:0008270">
    <property type="term" value="F:zinc ion binding"/>
    <property type="evidence" value="ECO:0007669"/>
    <property type="project" value="UniProtKB-KW"/>
</dbReference>
<keyword evidence="1" id="KW-0479">Metal-binding</keyword>
<dbReference type="GO" id="GO:0003676">
    <property type="term" value="F:nucleic acid binding"/>
    <property type="evidence" value="ECO:0007669"/>
    <property type="project" value="InterPro"/>
</dbReference>
<feature type="domain" description="CCHC-type" evidence="4">
    <location>
        <begin position="150"/>
        <end position="165"/>
    </location>
</feature>
<dbReference type="PaxDb" id="4113-PGSC0003DMT400096025"/>
<dbReference type="InterPro" id="IPR036875">
    <property type="entry name" value="Znf_CCHC_sf"/>
</dbReference>
<feature type="compositionally biased region" description="Polar residues" evidence="2">
    <location>
        <begin position="269"/>
        <end position="295"/>
    </location>
</feature>
<reference evidence="5" key="2">
    <citation type="submission" date="2015-06" db="UniProtKB">
        <authorList>
            <consortium name="EnsemblPlants"/>
        </authorList>
    </citation>
    <scope>IDENTIFICATION</scope>
    <source>
        <strain evidence="5">DM1-3 516 R44</strain>
    </source>
</reference>
<keyword evidence="3" id="KW-1133">Transmembrane helix</keyword>
<feature type="region of interest" description="Disordered" evidence="2">
    <location>
        <begin position="262"/>
        <end position="295"/>
    </location>
</feature>
<keyword evidence="1" id="KW-0863">Zinc-finger</keyword>
<evidence type="ECO:0000313" key="6">
    <source>
        <dbReference type="Proteomes" id="UP000011115"/>
    </source>
</evidence>
<organism evidence="5 6">
    <name type="scientific">Solanum tuberosum</name>
    <name type="common">Potato</name>
    <dbReference type="NCBI Taxonomy" id="4113"/>
    <lineage>
        <taxon>Eukaryota</taxon>
        <taxon>Viridiplantae</taxon>
        <taxon>Streptophyta</taxon>
        <taxon>Embryophyta</taxon>
        <taxon>Tracheophyta</taxon>
        <taxon>Spermatophyta</taxon>
        <taxon>Magnoliopsida</taxon>
        <taxon>eudicotyledons</taxon>
        <taxon>Gunneridae</taxon>
        <taxon>Pentapetalae</taxon>
        <taxon>asterids</taxon>
        <taxon>lamiids</taxon>
        <taxon>Solanales</taxon>
        <taxon>Solanaceae</taxon>
        <taxon>Solanoideae</taxon>
        <taxon>Solaneae</taxon>
        <taxon>Solanum</taxon>
    </lineage>
</organism>
<reference evidence="6" key="1">
    <citation type="journal article" date="2011" name="Nature">
        <title>Genome sequence and analysis of the tuber crop potato.</title>
        <authorList>
            <consortium name="The Potato Genome Sequencing Consortium"/>
        </authorList>
    </citation>
    <scope>NUCLEOTIDE SEQUENCE [LARGE SCALE GENOMIC DNA]</scope>
    <source>
        <strain evidence="6">cv. DM1-3 516 R44</strain>
    </source>
</reference>
<evidence type="ECO:0000256" key="3">
    <source>
        <dbReference type="SAM" id="Phobius"/>
    </source>
</evidence>
<accession>M1DXJ8</accession>
<dbReference type="SMART" id="SM00343">
    <property type="entry name" value="ZnF_C2HC"/>
    <property type="match status" value="1"/>
</dbReference>
<dbReference type="Proteomes" id="UP000011115">
    <property type="component" value="Unassembled WGS sequence"/>
</dbReference>
<evidence type="ECO:0000259" key="4">
    <source>
        <dbReference type="PROSITE" id="PS50158"/>
    </source>
</evidence>
<feature type="region of interest" description="Disordered" evidence="2">
    <location>
        <begin position="107"/>
        <end position="138"/>
    </location>
</feature>
<evidence type="ECO:0000256" key="2">
    <source>
        <dbReference type="SAM" id="MobiDB-lite"/>
    </source>
</evidence>
<dbReference type="Gene3D" id="4.10.60.10">
    <property type="entry name" value="Zinc finger, CCHC-type"/>
    <property type="match status" value="1"/>
</dbReference>
<keyword evidence="1" id="KW-0862">Zinc</keyword>
<dbReference type="SUPFAM" id="SSF57756">
    <property type="entry name" value="Retrovirus zinc finger-like domains"/>
    <property type="match status" value="1"/>
</dbReference>
<feature type="compositionally biased region" description="Polar residues" evidence="2">
    <location>
        <begin position="109"/>
        <end position="131"/>
    </location>
</feature>
<dbReference type="Gramene" id="PGSC0003DMT400096025">
    <property type="protein sequence ID" value="PGSC0003DMT400096025"/>
    <property type="gene ID" value="PGSC0003DMG400045596"/>
</dbReference>
<dbReference type="EnsemblPlants" id="PGSC0003DMT400096025">
    <property type="protein sequence ID" value="PGSC0003DMT400096025"/>
    <property type="gene ID" value="PGSC0003DMG400045596"/>
</dbReference>
<name>M1DXJ8_SOLTU</name>
<dbReference type="PROSITE" id="PS50158">
    <property type="entry name" value="ZF_CCHC"/>
    <property type="match status" value="1"/>
</dbReference>
<proteinExistence type="predicted"/>
<dbReference type="InterPro" id="IPR001878">
    <property type="entry name" value="Znf_CCHC"/>
</dbReference>
<keyword evidence="6" id="KW-1185">Reference proteome</keyword>
<feature type="transmembrane region" description="Helical" evidence="3">
    <location>
        <begin position="20"/>
        <end position="37"/>
    </location>
</feature>
<dbReference type="AlphaFoldDB" id="M1DXJ8"/>
<keyword evidence="3" id="KW-0812">Transmembrane</keyword>
<feature type="region of interest" description="Disordered" evidence="2">
    <location>
        <begin position="313"/>
        <end position="342"/>
    </location>
</feature>
<feature type="region of interest" description="Disordered" evidence="2">
    <location>
        <begin position="157"/>
        <end position="203"/>
    </location>
</feature>